<reference evidence="1" key="1">
    <citation type="journal article" date="2018" name="Mitochondrial DNA Part B Resour">
        <title>The complete mitochondrial genome of a transitional form in secondary endosymbiotic Cryptophyte algae Guillardia theta strain CCMP2712.</title>
        <authorList>
            <person name="Suo F."/>
            <person name="Ma Y."/>
            <person name="Manzilamu Z."/>
            <person name="Huang L."/>
        </authorList>
    </citation>
    <scope>NUCLEOTIDE SEQUENCE</scope>
</reference>
<reference evidence="1" key="2">
    <citation type="submission" date="2018-09" db="EMBL/GenBank/DDBJ databases">
        <authorList>
            <person name="Suo F.Y."/>
            <person name="Ma Y.F."/>
            <person name="Huang L.D."/>
        </authorList>
    </citation>
    <scope>NUCLEOTIDE SEQUENCE</scope>
</reference>
<sequence length="193" mass="22753">MNLYNKFYNQALHNFKTHIECLDKFDNRVLKTSSFCYNNKTYIDLNFKYLVELSASLNKNTKLFRSVKLETVYNRSHISSTILNSQLNRKLMWSIIKLAHSKKYFLFGKTLNFNRKHSVNGLSVGLCGFVGFLPESRSFIETSNSKSIFVIKRYNNKKKRLRLSTRRVHKIVLKVLFKLVSKIVYGSRKTFNK</sequence>
<name>A0A481WBT5_GUITH</name>
<protein>
    <submittedName>
        <fullName evidence="1">Ribosomal protein S1</fullName>
    </submittedName>
</protein>
<evidence type="ECO:0000313" key="1">
    <source>
        <dbReference type="EMBL" id="QBJ06321.1"/>
    </source>
</evidence>
<keyword evidence="1" id="KW-0687">Ribonucleoprotein</keyword>
<organism evidence="1">
    <name type="scientific">Guillardia theta</name>
    <name type="common">Cryptophyte</name>
    <name type="synonym">Cryptomonas phi</name>
    <dbReference type="NCBI Taxonomy" id="55529"/>
    <lineage>
        <taxon>Eukaryota</taxon>
        <taxon>Cryptophyceae</taxon>
        <taxon>Pyrenomonadales</taxon>
        <taxon>Geminigeraceae</taxon>
        <taxon>Guillardia</taxon>
    </lineage>
</organism>
<proteinExistence type="predicted"/>
<keyword evidence="1" id="KW-0689">Ribosomal protein</keyword>
<dbReference type="EMBL" id="MH844545">
    <property type="protein sequence ID" value="QBJ06321.1"/>
    <property type="molecule type" value="Genomic_DNA"/>
</dbReference>
<keyword evidence="1" id="KW-0496">Mitochondrion</keyword>
<dbReference type="GeneID" id="39703352"/>
<dbReference type="RefSeq" id="YP_009577938.1">
    <property type="nucleotide sequence ID" value="NC_041490.1"/>
</dbReference>
<geneLocation type="mitochondrion" evidence="1"/>
<dbReference type="GO" id="GO:0005840">
    <property type="term" value="C:ribosome"/>
    <property type="evidence" value="ECO:0007669"/>
    <property type="project" value="UniProtKB-KW"/>
</dbReference>
<accession>A0A481WBT5</accession>
<gene>
    <name evidence="1" type="primary">rps1</name>
</gene>
<dbReference type="AlphaFoldDB" id="A0A481WBT5"/>